<feature type="compositionally biased region" description="Acidic residues" evidence="1">
    <location>
        <begin position="255"/>
        <end position="266"/>
    </location>
</feature>
<reference evidence="3" key="1">
    <citation type="journal article" date="2023" name="Front. Mar. Sci.">
        <title>A new Merluccius polli reference genome to investigate the effects of global change in West African waters.</title>
        <authorList>
            <person name="Mateo J.L."/>
            <person name="Blanco-Fernandez C."/>
            <person name="Garcia-Vazquez E."/>
            <person name="Machado-Schiaffino G."/>
        </authorList>
    </citation>
    <scope>NUCLEOTIDE SEQUENCE</scope>
    <source>
        <strain evidence="3">C29</strain>
        <tissue evidence="3">Fin</tissue>
    </source>
</reference>
<dbReference type="PANTHER" id="PTHR34929">
    <property type="entry name" value="ZGC:153157"/>
    <property type="match status" value="1"/>
</dbReference>
<dbReference type="AlphaFoldDB" id="A0AA47N718"/>
<proteinExistence type="predicted"/>
<keyword evidence="2" id="KW-0472">Membrane</keyword>
<feature type="compositionally biased region" description="Low complexity" evidence="1">
    <location>
        <begin position="335"/>
        <end position="355"/>
    </location>
</feature>
<name>A0AA47N718_MERPO</name>
<keyword evidence="2 3" id="KW-0812">Transmembrane</keyword>
<gene>
    <name evidence="3" type="primary">INAFM2</name>
    <name evidence="3" type="ORF">N1851_005303</name>
</gene>
<dbReference type="Proteomes" id="UP001174136">
    <property type="component" value="Unassembled WGS sequence"/>
</dbReference>
<evidence type="ECO:0000256" key="2">
    <source>
        <dbReference type="SAM" id="Phobius"/>
    </source>
</evidence>
<comment type="caution">
    <text evidence="3">The sequence shown here is derived from an EMBL/GenBank/DDBJ whole genome shotgun (WGS) entry which is preliminary data.</text>
</comment>
<keyword evidence="2" id="KW-1133">Transmembrane helix</keyword>
<accession>A0AA47N718</accession>
<evidence type="ECO:0000256" key="1">
    <source>
        <dbReference type="SAM" id="MobiDB-lite"/>
    </source>
</evidence>
<dbReference type="PANTHER" id="PTHR34929:SF1">
    <property type="entry name" value="INAF MOTIF CONTAINING 2"/>
    <property type="match status" value="1"/>
</dbReference>
<dbReference type="Pfam" id="PF15018">
    <property type="entry name" value="InaF-motif"/>
    <property type="match status" value="1"/>
</dbReference>
<dbReference type="InterPro" id="IPR029162">
    <property type="entry name" value="InaF-motif"/>
</dbReference>
<evidence type="ECO:0000313" key="4">
    <source>
        <dbReference type="Proteomes" id="UP001174136"/>
    </source>
</evidence>
<dbReference type="EMBL" id="JAOPHQ010000873">
    <property type="protein sequence ID" value="KAK0153004.1"/>
    <property type="molecule type" value="Genomic_DNA"/>
</dbReference>
<evidence type="ECO:0000313" key="3">
    <source>
        <dbReference type="EMBL" id="KAK0153004.1"/>
    </source>
</evidence>
<organism evidence="3 4">
    <name type="scientific">Merluccius polli</name>
    <name type="common">Benguela hake</name>
    <name type="synonym">Merluccius cadenati</name>
    <dbReference type="NCBI Taxonomy" id="89951"/>
    <lineage>
        <taxon>Eukaryota</taxon>
        <taxon>Metazoa</taxon>
        <taxon>Chordata</taxon>
        <taxon>Craniata</taxon>
        <taxon>Vertebrata</taxon>
        <taxon>Euteleostomi</taxon>
        <taxon>Actinopterygii</taxon>
        <taxon>Neopterygii</taxon>
        <taxon>Teleostei</taxon>
        <taxon>Neoteleostei</taxon>
        <taxon>Acanthomorphata</taxon>
        <taxon>Zeiogadaria</taxon>
        <taxon>Gadariae</taxon>
        <taxon>Gadiformes</taxon>
        <taxon>Gadoidei</taxon>
        <taxon>Merlucciidae</taxon>
        <taxon>Merluccius</taxon>
    </lineage>
</organism>
<keyword evidence="4" id="KW-1185">Reference proteome</keyword>
<feature type="region of interest" description="Disordered" evidence="1">
    <location>
        <begin position="411"/>
        <end position="442"/>
    </location>
</feature>
<feature type="region of interest" description="Disordered" evidence="1">
    <location>
        <begin position="216"/>
        <end position="368"/>
    </location>
</feature>
<protein>
    <submittedName>
        <fullName evidence="3">Transmembrane protein INAFM2</fullName>
    </submittedName>
</protein>
<feature type="compositionally biased region" description="Gly residues" evidence="1">
    <location>
        <begin position="231"/>
        <end position="241"/>
    </location>
</feature>
<sequence>MSMPETIVSVLERLALLPRSFHFIQIHRDAASACVDYHNTSVVDLGCATIPLGSAAAGPVLGPRLDAGPAFKTDGVAEHRGKHRGANMRERDFMPNMERGKPATYTGDKKAKMAAKTNKKWVRLATVFAYVLSVSLAAIILAIYYSLIWKPTSASSSGGKPGISEVTTASSITSSITSSSSITANNISTNASASKNATDADSSSPQTELLYLNDTTRQRSGSEGHAFQWDGRGGSAAGGGAPDAARAESAHAAQQEEEEMEMEEDGLYTTLSAVADDRSDSDSSPGRDGPLAQPRYSSPTGGSGRDGGGGGGAAAPQAMDGAKTARNTEQGTEDAATAAAAAAATVSPVRAATATKHLRRGETLRSSASVSLIASDVELTELSNDDPRGIDKVDEEAIDMFWGWGEDMKCHREASSEPTDSHTVASSHGAVPSTAEGSEPLSDICDVIAKPHQRHKGTTKKKGSPQKIFPFSLACKTKTKYFIH</sequence>
<feature type="transmembrane region" description="Helical" evidence="2">
    <location>
        <begin position="121"/>
        <end position="147"/>
    </location>
</feature>
<feature type="compositionally biased region" description="Polar residues" evidence="1">
    <location>
        <begin position="416"/>
        <end position="426"/>
    </location>
</feature>
<feature type="compositionally biased region" description="Gly residues" evidence="1">
    <location>
        <begin position="301"/>
        <end position="313"/>
    </location>
</feature>